<sequence length="34" mass="4260">MLWIIIIIFYELMSDNHANRVEIYYLIINIYIKQ</sequence>
<dbReference type="AlphaFoldDB" id="A0A382RIS0"/>
<organism evidence="1">
    <name type="scientific">marine metagenome</name>
    <dbReference type="NCBI Taxonomy" id="408172"/>
    <lineage>
        <taxon>unclassified sequences</taxon>
        <taxon>metagenomes</taxon>
        <taxon>ecological metagenomes</taxon>
    </lineage>
</organism>
<dbReference type="EMBL" id="UINC01121746">
    <property type="protein sequence ID" value="SVC97122.1"/>
    <property type="molecule type" value="Genomic_DNA"/>
</dbReference>
<proteinExistence type="predicted"/>
<gene>
    <name evidence="1" type="ORF">METZ01_LOCUS349976</name>
</gene>
<evidence type="ECO:0000313" key="1">
    <source>
        <dbReference type="EMBL" id="SVC97122.1"/>
    </source>
</evidence>
<protein>
    <submittedName>
        <fullName evidence="1">Uncharacterized protein</fullName>
    </submittedName>
</protein>
<accession>A0A382RIS0</accession>
<reference evidence="1" key="1">
    <citation type="submission" date="2018-05" db="EMBL/GenBank/DDBJ databases">
        <authorList>
            <person name="Lanie J.A."/>
            <person name="Ng W.-L."/>
            <person name="Kazmierczak K.M."/>
            <person name="Andrzejewski T.M."/>
            <person name="Davidsen T.M."/>
            <person name="Wayne K.J."/>
            <person name="Tettelin H."/>
            <person name="Glass J.I."/>
            <person name="Rusch D."/>
            <person name="Podicherti R."/>
            <person name="Tsui H.-C.T."/>
            <person name="Winkler M.E."/>
        </authorList>
    </citation>
    <scope>NUCLEOTIDE SEQUENCE</scope>
</reference>
<name>A0A382RIS0_9ZZZZ</name>